<evidence type="ECO:0000313" key="2">
    <source>
        <dbReference type="Proteomes" id="UP001500393"/>
    </source>
</evidence>
<sequence length="181" mass="19043">MRIYIPSTIPLLDAACHAGEFGPAPFTGYAVTPALREWYSDGDDEELEYAAMAQAARASVGLIAVDPDAPRKRVVVACEVSAVPPADGSVHLGDARLELHVVVPWTAVAAVHLDADGAEAVIGKAADSWDVAHGDTASSDHEDAVFALDSCEGEDLLWYATQEIPDLLAAEGPRRGVRDPG</sequence>
<dbReference type="Pfam" id="PF21853">
    <property type="entry name" value="DUF6912"/>
    <property type="match status" value="1"/>
</dbReference>
<proteinExistence type="predicted"/>
<protein>
    <submittedName>
        <fullName evidence="1">Uncharacterized protein</fullName>
    </submittedName>
</protein>
<evidence type="ECO:0000313" key="1">
    <source>
        <dbReference type="EMBL" id="GAA1616067.1"/>
    </source>
</evidence>
<organism evidence="1 2">
    <name type="scientific">Kribbella sancticallisti</name>
    <dbReference type="NCBI Taxonomy" id="460087"/>
    <lineage>
        <taxon>Bacteria</taxon>
        <taxon>Bacillati</taxon>
        <taxon>Actinomycetota</taxon>
        <taxon>Actinomycetes</taxon>
        <taxon>Propionibacteriales</taxon>
        <taxon>Kribbellaceae</taxon>
        <taxon>Kribbella</taxon>
    </lineage>
</organism>
<name>A0ABN2ETJ4_9ACTN</name>
<dbReference type="InterPro" id="IPR054206">
    <property type="entry name" value="DUF6912"/>
</dbReference>
<dbReference type="RefSeq" id="WP_344222238.1">
    <property type="nucleotide sequence ID" value="NZ_BAAAOS010000064.1"/>
</dbReference>
<keyword evidence="2" id="KW-1185">Reference proteome</keyword>
<comment type="caution">
    <text evidence="1">The sequence shown here is derived from an EMBL/GenBank/DDBJ whole genome shotgun (WGS) entry which is preliminary data.</text>
</comment>
<dbReference type="EMBL" id="BAAAOS010000064">
    <property type="protein sequence ID" value="GAA1616067.1"/>
    <property type="molecule type" value="Genomic_DNA"/>
</dbReference>
<accession>A0ABN2ETJ4</accession>
<reference evidence="1 2" key="1">
    <citation type="journal article" date="2019" name="Int. J. Syst. Evol. Microbiol.">
        <title>The Global Catalogue of Microorganisms (GCM) 10K type strain sequencing project: providing services to taxonomists for standard genome sequencing and annotation.</title>
        <authorList>
            <consortium name="The Broad Institute Genomics Platform"/>
            <consortium name="The Broad Institute Genome Sequencing Center for Infectious Disease"/>
            <person name="Wu L."/>
            <person name="Ma J."/>
        </authorList>
    </citation>
    <scope>NUCLEOTIDE SEQUENCE [LARGE SCALE GENOMIC DNA]</scope>
    <source>
        <strain evidence="1 2">JCM 14969</strain>
    </source>
</reference>
<gene>
    <name evidence="1" type="ORF">GCM10009789_82630</name>
</gene>
<dbReference type="Proteomes" id="UP001500393">
    <property type="component" value="Unassembled WGS sequence"/>
</dbReference>